<dbReference type="InterPro" id="IPR036108">
    <property type="entry name" value="4pyrrol_syn_uPrphyn_synt_sf"/>
</dbReference>
<protein>
    <submittedName>
        <fullName evidence="2">Uroporphyrinogen-III synthase</fullName>
    </submittedName>
</protein>
<dbReference type="GO" id="GO:0033014">
    <property type="term" value="P:tetrapyrrole biosynthetic process"/>
    <property type="evidence" value="ECO:0007669"/>
    <property type="project" value="InterPro"/>
</dbReference>
<dbReference type="SUPFAM" id="SSF69618">
    <property type="entry name" value="HemD-like"/>
    <property type="match status" value="1"/>
</dbReference>
<dbReference type="OrthoDB" id="7204250at2"/>
<evidence type="ECO:0000259" key="1">
    <source>
        <dbReference type="Pfam" id="PF02602"/>
    </source>
</evidence>
<dbReference type="InterPro" id="IPR003754">
    <property type="entry name" value="4pyrrol_synth_uPrphyn_synth"/>
</dbReference>
<evidence type="ECO:0000313" key="3">
    <source>
        <dbReference type="Proteomes" id="UP000027734"/>
    </source>
</evidence>
<dbReference type="CDD" id="cd06578">
    <property type="entry name" value="HemD"/>
    <property type="match status" value="1"/>
</dbReference>
<evidence type="ECO:0000313" key="2">
    <source>
        <dbReference type="EMBL" id="KEJ90612.1"/>
    </source>
</evidence>
<reference evidence="2 3" key="1">
    <citation type="submission" date="2014-01" db="EMBL/GenBank/DDBJ databases">
        <title>Sulfitobacter donghicola JCM 14565 Genome Sequencing.</title>
        <authorList>
            <person name="Lai Q."/>
            <person name="Hong Z."/>
        </authorList>
    </citation>
    <scope>NUCLEOTIDE SEQUENCE [LARGE SCALE GENOMIC DNA]</scope>
    <source>
        <strain evidence="2 3">JCM 14565</strain>
    </source>
</reference>
<organism evidence="2 3">
    <name type="scientific">Sulfitobacter donghicola DSW-25 = KCTC 12864 = JCM 14565</name>
    <dbReference type="NCBI Taxonomy" id="1300350"/>
    <lineage>
        <taxon>Bacteria</taxon>
        <taxon>Pseudomonadati</taxon>
        <taxon>Pseudomonadota</taxon>
        <taxon>Alphaproteobacteria</taxon>
        <taxon>Rhodobacterales</taxon>
        <taxon>Roseobacteraceae</taxon>
        <taxon>Sulfitobacter</taxon>
    </lineage>
</organism>
<comment type="caution">
    <text evidence="2">The sequence shown here is derived from an EMBL/GenBank/DDBJ whole genome shotgun (WGS) entry which is preliminary data.</text>
</comment>
<feature type="domain" description="Tetrapyrrole biosynthesis uroporphyrinogen III synthase" evidence="1">
    <location>
        <begin position="30"/>
        <end position="201"/>
    </location>
</feature>
<dbReference type="AlphaFoldDB" id="A0A073IYZ9"/>
<proteinExistence type="predicted"/>
<name>A0A073IYZ9_9RHOB</name>
<dbReference type="eggNOG" id="COG1587">
    <property type="taxonomic scope" value="Bacteria"/>
</dbReference>
<keyword evidence="3" id="KW-1185">Reference proteome</keyword>
<accession>A0A073IYZ9</accession>
<dbReference type="EMBL" id="JAMC01000001">
    <property type="protein sequence ID" value="KEJ90612.1"/>
    <property type="molecule type" value="Genomic_DNA"/>
</dbReference>
<dbReference type="RefSeq" id="WP_052033041.1">
    <property type="nucleotide sequence ID" value="NZ_JAMC01000001.1"/>
</dbReference>
<dbReference type="Pfam" id="PF02602">
    <property type="entry name" value="HEM4"/>
    <property type="match status" value="1"/>
</dbReference>
<gene>
    <name evidence="2" type="ORF">DSW25_01480</name>
</gene>
<dbReference type="Gene3D" id="3.40.50.10090">
    <property type="match status" value="2"/>
</dbReference>
<dbReference type="Proteomes" id="UP000027734">
    <property type="component" value="Unassembled WGS sequence"/>
</dbReference>
<sequence>MVLPKLILTRPRADAEAFAAALDPAAIGAVELVIAPLLEIGATNEPCSISPDEAAIFTSANGVRFAPKGQGRTAYCVGERTTRCAMDHGWKAKQVGVTAKDLIQNLCNQPPEQNLVHLAGVHTRGEVAQSLTAAGIRTRYVAIYDQIALDLPQDALVALSSPCILPVFSPRTAKILVGQAKGRFENAHIVALSEAVAAPFSGENPLEMLIMSTPQAVYIRKEVENLCKALSRP</sequence>
<dbReference type="STRING" id="1300350.Z948_1583"/>
<dbReference type="GO" id="GO:0004852">
    <property type="term" value="F:uroporphyrinogen-III synthase activity"/>
    <property type="evidence" value="ECO:0007669"/>
    <property type="project" value="InterPro"/>
</dbReference>